<dbReference type="RefSeq" id="WP_171218175.1">
    <property type="nucleotide sequence ID" value="NZ_JABEPP010000002.1"/>
</dbReference>
<dbReference type="InterPro" id="IPR047124">
    <property type="entry name" value="HI_0220.2"/>
</dbReference>
<dbReference type="Proteomes" id="UP000564885">
    <property type="component" value="Unassembled WGS sequence"/>
</dbReference>
<feature type="domain" description="Uracil-DNA glycosylase-like" evidence="1">
    <location>
        <begin position="42"/>
        <end position="204"/>
    </location>
</feature>
<reference evidence="2 3" key="1">
    <citation type="submission" date="2020-04" db="EMBL/GenBank/DDBJ databases">
        <title>Enterovirga sp. isolate from soil.</title>
        <authorList>
            <person name="Chea S."/>
            <person name="Kim D.-U."/>
        </authorList>
    </citation>
    <scope>NUCLEOTIDE SEQUENCE [LARGE SCALE GENOMIC DNA]</scope>
    <source>
        <strain evidence="2 3">DB1703</strain>
    </source>
</reference>
<dbReference type="InterPro" id="IPR005122">
    <property type="entry name" value="Uracil-DNA_glycosylase-like"/>
</dbReference>
<proteinExistence type="predicted"/>
<dbReference type="SMART" id="SM00987">
    <property type="entry name" value="UreE_C"/>
    <property type="match status" value="1"/>
</dbReference>
<dbReference type="Pfam" id="PF03167">
    <property type="entry name" value="UDG"/>
    <property type="match status" value="1"/>
</dbReference>
<dbReference type="AlphaFoldDB" id="A0A849I6T1"/>
<name>A0A849I6T1_9HYPH</name>
<dbReference type="EMBL" id="JABEPP010000002">
    <property type="protein sequence ID" value="NNM72025.1"/>
    <property type="molecule type" value="Genomic_DNA"/>
</dbReference>
<dbReference type="InterPro" id="IPR036895">
    <property type="entry name" value="Uracil-DNA_glycosylase-like_sf"/>
</dbReference>
<protein>
    <submittedName>
        <fullName evidence="2">Uracil-DNA glycosylase family protein</fullName>
    </submittedName>
</protein>
<evidence type="ECO:0000313" key="2">
    <source>
        <dbReference type="EMBL" id="NNM72025.1"/>
    </source>
</evidence>
<dbReference type="SUPFAM" id="SSF52141">
    <property type="entry name" value="Uracil-DNA glycosylase-like"/>
    <property type="match status" value="1"/>
</dbReference>
<evidence type="ECO:0000259" key="1">
    <source>
        <dbReference type="SMART" id="SM00986"/>
    </source>
</evidence>
<sequence length="213" mass="24227">MGAELWDEAEEFETIAARLRACRVCRDSPRYGERLPHEPRPILQGSAGARLCIASQAPGNRANISGRPFDDPSGVRLRSWLGLDEARFYDPARLAIVPMGHCFPGYDRHGGDMPPRRECAEAWREPVFAALPRLELVLVIGLYAQGWHLGRGRSGLTETVRRWREIFAEERRPRLLPLPHPSWRNSGWLKRHPWFEAELLPVLRAEVARLVGG</sequence>
<keyword evidence="3" id="KW-1185">Reference proteome</keyword>
<accession>A0A849I6T1</accession>
<dbReference type="CDD" id="cd10033">
    <property type="entry name" value="UDG_like"/>
    <property type="match status" value="1"/>
</dbReference>
<dbReference type="Gene3D" id="3.40.470.10">
    <property type="entry name" value="Uracil-DNA glycosylase-like domain"/>
    <property type="match status" value="1"/>
</dbReference>
<organism evidence="2 3">
    <name type="scientific">Enterovirga aerilata</name>
    <dbReference type="NCBI Taxonomy" id="2730920"/>
    <lineage>
        <taxon>Bacteria</taxon>
        <taxon>Pseudomonadati</taxon>
        <taxon>Pseudomonadota</taxon>
        <taxon>Alphaproteobacteria</taxon>
        <taxon>Hyphomicrobiales</taxon>
        <taxon>Methylobacteriaceae</taxon>
        <taxon>Enterovirga</taxon>
    </lineage>
</organism>
<dbReference type="SMART" id="SM00986">
    <property type="entry name" value="UDG"/>
    <property type="match status" value="1"/>
</dbReference>
<comment type="caution">
    <text evidence="2">The sequence shown here is derived from an EMBL/GenBank/DDBJ whole genome shotgun (WGS) entry which is preliminary data.</text>
</comment>
<dbReference type="PANTHER" id="PTHR42160:SF1">
    <property type="entry name" value="URACIL-DNA GLYCOSYLASE SUPERFAMILY PROTEIN"/>
    <property type="match status" value="1"/>
</dbReference>
<gene>
    <name evidence="2" type="ORF">HJG44_06410</name>
</gene>
<dbReference type="PANTHER" id="PTHR42160">
    <property type="entry name" value="URACIL-DNA GLYCOSYLASE SUPERFAMILY PROTEIN"/>
    <property type="match status" value="1"/>
</dbReference>
<evidence type="ECO:0000313" key="3">
    <source>
        <dbReference type="Proteomes" id="UP000564885"/>
    </source>
</evidence>